<evidence type="ECO:0000313" key="3">
    <source>
        <dbReference type="Proteomes" id="UP001237642"/>
    </source>
</evidence>
<reference evidence="2" key="2">
    <citation type="submission" date="2023-05" db="EMBL/GenBank/DDBJ databases">
        <authorList>
            <person name="Schelkunov M.I."/>
        </authorList>
    </citation>
    <scope>NUCLEOTIDE SEQUENCE</scope>
    <source>
        <strain evidence="2">Hsosn_3</strain>
        <tissue evidence="2">Leaf</tissue>
    </source>
</reference>
<keyword evidence="3" id="KW-1185">Reference proteome</keyword>
<gene>
    <name evidence="2" type="ORF">POM88_030470</name>
</gene>
<feature type="domain" description="F-box associated beta-propeller type 1" evidence="1">
    <location>
        <begin position="105"/>
        <end position="228"/>
    </location>
</feature>
<comment type="caution">
    <text evidence="2">The sequence shown here is derived from an EMBL/GenBank/DDBJ whole genome shotgun (WGS) entry which is preliminary data.</text>
</comment>
<protein>
    <recommendedName>
        <fullName evidence="1">F-box associated beta-propeller type 1 domain-containing protein</fullName>
    </recommendedName>
</protein>
<dbReference type="AlphaFoldDB" id="A0AAD8HXG6"/>
<dbReference type="EMBL" id="JAUIZM010000007">
    <property type="protein sequence ID" value="KAK1374277.1"/>
    <property type="molecule type" value="Genomic_DNA"/>
</dbReference>
<evidence type="ECO:0000313" key="2">
    <source>
        <dbReference type="EMBL" id="KAK1374277.1"/>
    </source>
</evidence>
<sequence>MCLGFKAGRLNQQQLIGQLPETIIKSISQHLFIPTVQRVYLFQNVSRETLLPLHHKRLKELNEGDLIVDSGIRKMMILKHIVAEPRPERPTVRESCALLLAQNTLELKLLRFYYRGYWGPGQADIQTIGTNTWRSIGEIPDCSVQPVIVNGRCHWLNYRTQGLITSFDPEEEVFLVIKTPPSGVNNIKSNLGVLEGCLCLGLKTQSWEWDIWVMNTYGIQDSWTKKFVVSSITCVVNH</sequence>
<proteinExistence type="predicted"/>
<dbReference type="InterPro" id="IPR006527">
    <property type="entry name" value="F-box-assoc_dom_typ1"/>
</dbReference>
<reference evidence="2" key="1">
    <citation type="submission" date="2023-02" db="EMBL/GenBank/DDBJ databases">
        <title>Genome of toxic invasive species Heracleum sosnowskyi carries increased number of genes despite the absence of recent whole-genome duplications.</title>
        <authorList>
            <person name="Schelkunov M."/>
            <person name="Shtratnikova V."/>
            <person name="Makarenko M."/>
            <person name="Klepikova A."/>
            <person name="Omelchenko D."/>
            <person name="Novikova G."/>
            <person name="Obukhova E."/>
            <person name="Bogdanov V."/>
            <person name="Penin A."/>
            <person name="Logacheva M."/>
        </authorList>
    </citation>
    <scope>NUCLEOTIDE SEQUENCE</scope>
    <source>
        <strain evidence="2">Hsosn_3</strain>
        <tissue evidence="2">Leaf</tissue>
    </source>
</reference>
<evidence type="ECO:0000259" key="1">
    <source>
        <dbReference type="Pfam" id="PF07734"/>
    </source>
</evidence>
<organism evidence="2 3">
    <name type="scientific">Heracleum sosnowskyi</name>
    <dbReference type="NCBI Taxonomy" id="360622"/>
    <lineage>
        <taxon>Eukaryota</taxon>
        <taxon>Viridiplantae</taxon>
        <taxon>Streptophyta</taxon>
        <taxon>Embryophyta</taxon>
        <taxon>Tracheophyta</taxon>
        <taxon>Spermatophyta</taxon>
        <taxon>Magnoliopsida</taxon>
        <taxon>eudicotyledons</taxon>
        <taxon>Gunneridae</taxon>
        <taxon>Pentapetalae</taxon>
        <taxon>asterids</taxon>
        <taxon>campanulids</taxon>
        <taxon>Apiales</taxon>
        <taxon>Apiaceae</taxon>
        <taxon>Apioideae</taxon>
        <taxon>apioid superclade</taxon>
        <taxon>Tordylieae</taxon>
        <taxon>Tordyliinae</taxon>
        <taxon>Heracleum</taxon>
    </lineage>
</organism>
<dbReference type="Pfam" id="PF07734">
    <property type="entry name" value="FBA_1"/>
    <property type="match status" value="1"/>
</dbReference>
<name>A0AAD8HXG6_9APIA</name>
<dbReference type="Proteomes" id="UP001237642">
    <property type="component" value="Unassembled WGS sequence"/>
</dbReference>
<dbReference type="InterPro" id="IPR050796">
    <property type="entry name" value="SCF_F-box_component"/>
</dbReference>
<dbReference type="PANTHER" id="PTHR31672:SF13">
    <property type="entry name" value="F-BOX PROTEIN CPR30-LIKE"/>
    <property type="match status" value="1"/>
</dbReference>
<dbReference type="PANTHER" id="PTHR31672">
    <property type="entry name" value="BNACNNG10540D PROTEIN"/>
    <property type="match status" value="1"/>
</dbReference>
<accession>A0AAD8HXG6</accession>